<dbReference type="KEGG" id="bths:CNY62_05390"/>
<organism evidence="1 2">
    <name type="scientific">Brochothrix thermosphacta</name>
    <name type="common">Microbacterium thermosphactum</name>
    <dbReference type="NCBI Taxonomy" id="2756"/>
    <lineage>
        <taxon>Bacteria</taxon>
        <taxon>Bacillati</taxon>
        <taxon>Bacillota</taxon>
        <taxon>Bacilli</taxon>
        <taxon>Bacillales</taxon>
        <taxon>Listeriaceae</taxon>
        <taxon>Brochothrix</taxon>
    </lineage>
</organism>
<evidence type="ECO:0000313" key="2">
    <source>
        <dbReference type="Proteomes" id="UP000243591"/>
    </source>
</evidence>
<name>A0A1D2KJU5_BROTH</name>
<sequence length="63" mass="7313">MSENNEKLYYACADHVDYILDDCIYEEETFPEMNKIPEDSLCITCAYCKKDAVYIVGNIHSHT</sequence>
<reference evidence="1 2" key="1">
    <citation type="submission" date="2017-09" db="EMBL/GenBank/DDBJ databases">
        <title>Complete Genome Sequences of Two Strains of the Meat Spoilage Bacterium Brochothrix thermosphacta Isolated from Ground Chicken.</title>
        <authorList>
            <person name="Paoli G.C."/>
            <person name="Wijey C."/>
            <person name="Chen C.-Y."/>
            <person name="Nguyen L."/>
            <person name="Yan X."/>
            <person name="Irwin P.L."/>
        </authorList>
    </citation>
    <scope>NUCLEOTIDE SEQUENCE [LARGE SCALE GENOMIC DNA]</scope>
    <source>
        <strain evidence="1 2">BI</strain>
    </source>
</reference>
<dbReference type="OrthoDB" id="1652387at2"/>
<dbReference type="InterPro" id="IPR025626">
    <property type="entry name" value="YyzF"/>
</dbReference>
<keyword evidence="2" id="KW-1185">Reference proteome</keyword>
<dbReference type="Proteomes" id="UP000243591">
    <property type="component" value="Chromosome"/>
</dbReference>
<accession>A0A1D2KJU5</accession>
<dbReference type="Pfam" id="PF14116">
    <property type="entry name" value="YyzF"/>
    <property type="match status" value="1"/>
</dbReference>
<dbReference type="AlphaFoldDB" id="A0A1D2KJU5"/>
<evidence type="ECO:0000313" key="1">
    <source>
        <dbReference type="EMBL" id="ATF25877.1"/>
    </source>
</evidence>
<dbReference type="EMBL" id="CP023483">
    <property type="protein sequence ID" value="ATF25877.1"/>
    <property type="molecule type" value="Genomic_DNA"/>
</dbReference>
<dbReference type="NCBIfam" id="TIGR04129">
    <property type="entry name" value="CxxH_BA5709"/>
    <property type="match status" value="1"/>
</dbReference>
<proteinExistence type="predicted"/>
<dbReference type="GeneID" id="66537493"/>
<gene>
    <name evidence="1" type="ORF">CNY62_05390</name>
</gene>
<protein>
    <submittedName>
        <fullName evidence="1">CxxH/CxxC protein</fullName>
    </submittedName>
</protein>
<dbReference type="RefSeq" id="WP_069126643.1">
    <property type="nucleotide sequence ID" value="NZ_CBCPJR010000002.1"/>
</dbReference>